<dbReference type="eggNOG" id="COG0474">
    <property type="taxonomic scope" value="Bacteria"/>
</dbReference>
<comment type="subcellular location">
    <subcellularLocation>
        <location evidence="1">Endomembrane system</location>
        <topology evidence="1">Multi-pass membrane protein</topology>
    </subcellularLocation>
</comment>
<keyword evidence="10 12" id="KW-0472">Membrane</keyword>
<dbReference type="GO" id="GO:0016887">
    <property type="term" value="F:ATP hydrolysis activity"/>
    <property type="evidence" value="ECO:0007669"/>
    <property type="project" value="InterPro"/>
</dbReference>
<evidence type="ECO:0000256" key="4">
    <source>
        <dbReference type="ARBA" id="ARBA00022692"/>
    </source>
</evidence>
<reference evidence="14 15" key="1">
    <citation type="journal article" date="2014" name="Genome Announc.">
        <title>Genome Sequence of Lactobacillus fabifermentans Strain T30PCM01, Isolated from Fermenting Grape Marc.</title>
        <authorList>
            <person name="Treu L."/>
            <person name="Vendramin V."/>
            <person name="Bovo B."/>
            <person name="Giacomini A."/>
            <person name="Corich V."/>
            <person name="Campanaro S."/>
        </authorList>
    </citation>
    <scope>NUCLEOTIDE SEQUENCE [LARGE SCALE GENOMIC DNA]</scope>
    <source>
        <strain evidence="14 15">T30PCM01</strain>
    </source>
</reference>
<feature type="transmembrane region" description="Helical" evidence="12">
    <location>
        <begin position="846"/>
        <end position="865"/>
    </location>
</feature>
<dbReference type="GO" id="GO:0006883">
    <property type="term" value="P:intracellular sodium ion homeostasis"/>
    <property type="evidence" value="ECO:0007669"/>
    <property type="project" value="TreeGrafter"/>
</dbReference>
<dbReference type="InterPro" id="IPR023299">
    <property type="entry name" value="ATPase_P-typ_cyto_dom_N"/>
</dbReference>
<dbReference type="GO" id="GO:0030007">
    <property type="term" value="P:intracellular potassium ion homeostasis"/>
    <property type="evidence" value="ECO:0007669"/>
    <property type="project" value="TreeGrafter"/>
</dbReference>
<dbReference type="GO" id="GO:0005524">
    <property type="term" value="F:ATP binding"/>
    <property type="evidence" value="ECO:0007669"/>
    <property type="project" value="UniProtKB-KW"/>
</dbReference>
<feature type="transmembrane region" description="Helical" evidence="12">
    <location>
        <begin position="104"/>
        <end position="121"/>
    </location>
</feature>
<dbReference type="GO" id="GO:1902600">
    <property type="term" value="P:proton transmembrane transport"/>
    <property type="evidence" value="ECO:0007669"/>
    <property type="project" value="TreeGrafter"/>
</dbReference>
<dbReference type="GO" id="GO:0005886">
    <property type="term" value="C:plasma membrane"/>
    <property type="evidence" value="ECO:0007669"/>
    <property type="project" value="TreeGrafter"/>
</dbReference>
<keyword evidence="8" id="KW-1278">Translocase</keyword>
<evidence type="ECO:0000256" key="1">
    <source>
        <dbReference type="ARBA" id="ARBA00004127"/>
    </source>
</evidence>
<keyword evidence="6" id="KW-0067">ATP-binding</keyword>
<evidence type="ECO:0000259" key="13">
    <source>
        <dbReference type="SMART" id="SM00831"/>
    </source>
</evidence>
<dbReference type="AlphaFoldDB" id="W6TBB0"/>
<dbReference type="EMBL" id="AWWK01000004">
    <property type="protein sequence ID" value="ETY75683.1"/>
    <property type="molecule type" value="Genomic_DNA"/>
</dbReference>
<dbReference type="Pfam" id="PF00702">
    <property type="entry name" value="Hydrolase"/>
    <property type="match status" value="1"/>
</dbReference>
<accession>W6TBB0</accession>
<feature type="transmembrane region" description="Helical" evidence="12">
    <location>
        <begin position="738"/>
        <end position="756"/>
    </location>
</feature>
<dbReference type="PROSITE" id="PS00154">
    <property type="entry name" value="ATPASE_E1_E2"/>
    <property type="match status" value="1"/>
</dbReference>
<gene>
    <name evidence="14" type="ORF">LFAB_00575</name>
</gene>
<dbReference type="RefSeq" id="WP_033613508.1">
    <property type="nucleotide sequence ID" value="NZ_KK036457.1"/>
</dbReference>
<dbReference type="Proteomes" id="UP000019247">
    <property type="component" value="Unassembled WGS sequence"/>
</dbReference>
<dbReference type="HOGENOM" id="CLU_002360_3_3_9"/>
<dbReference type="InterPro" id="IPR004014">
    <property type="entry name" value="ATPase_P-typ_cation-transptr_N"/>
</dbReference>
<dbReference type="SUPFAM" id="SSF56784">
    <property type="entry name" value="HAD-like"/>
    <property type="match status" value="1"/>
</dbReference>
<dbReference type="SUPFAM" id="SSF81653">
    <property type="entry name" value="Calcium ATPase, transduction domain A"/>
    <property type="match status" value="1"/>
</dbReference>
<dbReference type="GO" id="GO:0012505">
    <property type="term" value="C:endomembrane system"/>
    <property type="evidence" value="ECO:0007669"/>
    <property type="project" value="UniProtKB-SubCell"/>
</dbReference>
<dbReference type="OrthoDB" id="9760364at2"/>
<dbReference type="PRINTS" id="PR00119">
    <property type="entry name" value="CATATPASE"/>
</dbReference>
<keyword evidence="4 12" id="KW-0812">Transmembrane</keyword>
<feature type="transmembrane region" description="Helical" evidence="12">
    <location>
        <begin position="803"/>
        <end position="825"/>
    </location>
</feature>
<dbReference type="PANTHER" id="PTHR43294">
    <property type="entry name" value="SODIUM/POTASSIUM-TRANSPORTING ATPASE SUBUNIT ALPHA"/>
    <property type="match status" value="1"/>
</dbReference>
<proteinExistence type="inferred from homology"/>
<dbReference type="SFLD" id="SFLDS00003">
    <property type="entry name" value="Haloacid_Dehalogenase"/>
    <property type="match status" value="1"/>
</dbReference>
<dbReference type="Gene3D" id="3.40.1110.10">
    <property type="entry name" value="Calcium-transporting ATPase, cytoplasmic domain N"/>
    <property type="match status" value="1"/>
</dbReference>
<evidence type="ECO:0000256" key="5">
    <source>
        <dbReference type="ARBA" id="ARBA00022741"/>
    </source>
</evidence>
<dbReference type="InterPro" id="IPR036412">
    <property type="entry name" value="HAD-like_sf"/>
</dbReference>
<evidence type="ECO:0000313" key="14">
    <source>
        <dbReference type="EMBL" id="ETY75683.1"/>
    </source>
</evidence>
<evidence type="ECO:0000256" key="9">
    <source>
        <dbReference type="ARBA" id="ARBA00022989"/>
    </source>
</evidence>
<evidence type="ECO:0000313" key="15">
    <source>
        <dbReference type="Proteomes" id="UP000019247"/>
    </source>
</evidence>
<dbReference type="InterPro" id="IPR006068">
    <property type="entry name" value="ATPase_P-typ_cation-transptr_C"/>
</dbReference>
<evidence type="ECO:0000256" key="8">
    <source>
        <dbReference type="ARBA" id="ARBA00022967"/>
    </source>
</evidence>
<dbReference type="InterPro" id="IPR059000">
    <property type="entry name" value="ATPase_P-type_domA"/>
</dbReference>
<feature type="compositionally biased region" description="Polar residues" evidence="11">
    <location>
        <begin position="1"/>
        <end position="12"/>
    </location>
</feature>
<dbReference type="Pfam" id="PF00689">
    <property type="entry name" value="Cation_ATPase_C"/>
    <property type="match status" value="1"/>
</dbReference>
<feature type="transmembrane region" description="Helical" evidence="12">
    <location>
        <begin position="295"/>
        <end position="320"/>
    </location>
</feature>
<dbReference type="InterPro" id="IPR018303">
    <property type="entry name" value="ATPase_P-typ_P_site"/>
</dbReference>
<protein>
    <submittedName>
        <fullName evidence="14">Cation-transporting ATPase</fullName>
    </submittedName>
</protein>
<feature type="transmembrane region" description="Helical" evidence="12">
    <location>
        <begin position="706"/>
        <end position="726"/>
    </location>
</feature>
<sequence length="913" mass="99784">MIDNNSQNLTDTPETDTDKLPPDTEDHLWQLDEPTLATQYQTDSTTGLSAAEAERRLQHDGRNELETKRTSRFVQFIKQFNNSIIYILAAAAVMTFVMHRYSDSIVIGLVIIANAIIGYVQERQAGNALERIREMLISKNFVIRDGKKLEIDARDLVVGDLVNLEAGDAVPADMRLISADNLNVQESVLTGETNAVEKQEEPMPASDLALADRRNMVYASTAVTSGSGLGIVTATAEATEIGHIQQSVGEVKSKPTPLMQNLNSLGFGLSIAIVVAAVLLFILGMFMNTYSLPTLLIAVITMVVGSMPEGLPASTSVVLAMGTRQMTKKNVIVKSLPAVETLGAVDIVNTDKTGTLTKNEMTVTKVVTPDARYDVTGVGYDDNGGINFDGALKLNGQTVDWQQDDHMAWLVKIAGQTTDAELHFENNRWELTGEPTDGALTTLYRKMTGHDPEVAEVDSLPFDSAFRFSARLADLDGQRVLMVKGSPATILQLTTEANATKYWDDAMDDLTADGLRVVALAAQVVDDDVTEIDAAKIHDLHLAGFVGIIDPPREEAATAIAELRQAGVQVKMITGDHPDTAMAIANKLNLAPQVKAITGPEIDALDDDQLKAHIDDYNVFARATPENKLRIVRAQQANNHVVSMTGDGVNDAPALKQADIGVAMGIKGTEVAKESADMVLADDDFADIVAAVREGRHVFDNIRKTIRFLLPTSFAEGLVVIISILMGHDLPLYPTQLLWINMVSALTIQFAFIFEPPEAGIMSRGPRNVKAGLLSKLDSFEIIYVSLLISGLGIFAYDYLTNLGLPNVVGSTMSLNIIIFGKIFYLFNLRNDHPVISKYFFQNKMAFYIIGILIALQLGIIYLPFMQSVFNTTNVNFWYGWGIPILCGIVVLIVTEIGKFIRFRFVEKNEVLS</sequence>
<keyword evidence="9 12" id="KW-1133">Transmembrane helix</keyword>
<dbReference type="InterPro" id="IPR001757">
    <property type="entry name" value="P_typ_ATPase"/>
</dbReference>
<keyword evidence="5" id="KW-0547">Nucleotide-binding</keyword>
<evidence type="ECO:0000256" key="10">
    <source>
        <dbReference type="ARBA" id="ARBA00023136"/>
    </source>
</evidence>
<feature type="transmembrane region" description="Helical" evidence="12">
    <location>
        <begin position="262"/>
        <end position="283"/>
    </location>
</feature>
<dbReference type="GO" id="GO:0005391">
    <property type="term" value="F:P-type sodium:potassium-exchanging transporter activity"/>
    <property type="evidence" value="ECO:0007669"/>
    <property type="project" value="TreeGrafter"/>
</dbReference>
<feature type="transmembrane region" description="Helical" evidence="12">
    <location>
        <begin position="777"/>
        <end position="797"/>
    </location>
</feature>
<dbReference type="Gene3D" id="1.20.1110.10">
    <property type="entry name" value="Calcium-transporting ATPase, transmembrane domain"/>
    <property type="match status" value="1"/>
</dbReference>
<dbReference type="InterPro" id="IPR008250">
    <property type="entry name" value="ATPase_P-typ_transduc_dom_A_sf"/>
</dbReference>
<dbReference type="InterPro" id="IPR023214">
    <property type="entry name" value="HAD_sf"/>
</dbReference>
<keyword evidence="7" id="KW-0460">Magnesium</keyword>
<dbReference type="SUPFAM" id="SSF81665">
    <property type="entry name" value="Calcium ATPase, transmembrane domain M"/>
    <property type="match status" value="1"/>
</dbReference>
<comment type="similarity">
    <text evidence="2">Belongs to the cation transport ATPase (P-type) (TC 3.A.3) family. Type IIA subfamily.</text>
</comment>
<dbReference type="SFLD" id="SFLDG00002">
    <property type="entry name" value="C1.7:_P-type_atpase_like"/>
    <property type="match status" value="1"/>
</dbReference>
<dbReference type="Pfam" id="PF00122">
    <property type="entry name" value="E1-E2_ATPase"/>
    <property type="match status" value="1"/>
</dbReference>
<dbReference type="InterPro" id="IPR023298">
    <property type="entry name" value="ATPase_P-typ_TM_dom_sf"/>
</dbReference>
<dbReference type="Gene3D" id="2.70.150.10">
    <property type="entry name" value="Calcium-transporting ATPase, cytoplasmic transduction domain A"/>
    <property type="match status" value="1"/>
</dbReference>
<evidence type="ECO:0000256" key="7">
    <source>
        <dbReference type="ARBA" id="ARBA00022842"/>
    </source>
</evidence>
<name>W6TBB0_9LACO</name>
<dbReference type="Pfam" id="PF00690">
    <property type="entry name" value="Cation_ATPase_N"/>
    <property type="match status" value="1"/>
</dbReference>
<comment type="caution">
    <text evidence="14">The sequence shown here is derived from an EMBL/GenBank/DDBJ whole genome shotgun (WGS) entry which is preliminary data.</text>
</comment>
<dbReference type="STRING" id="1400520.LFAB_00575"/>
<dbReference type="InterPro" id="IPR050510">
    <property type="entry name" value="Cation_transp_ATPase_P-type"/>
</dbReference>
<feature type="domain" description="Cation-transporting P-type ATPase N-terminal" evidence="13">
    <location>
        <begin position="27"/>
        <end position="100"/>
    </location>
</feature>
<dbReference type="FunFam" id="2.70.150.10:FF:000160">
    <property type="entry name" value="Sarcoplasmic/endoplasmic reticulum calcium ATPase 1"/>
    <property type="match status" value="1"/>
</dbReference>
<evidence type="ECO:0000256" key="11">
    <source>
        <dbReference type="SAM" id="MobiDB-lite"/>
    </source>
</evidence>
<dbReference type="GO" id="GO:1990573">
    <property type="term" value="P:potassium ion import across plasma membrane"/>
    <property type="evidence" value="ECO:0007669"/>
    <property type="project" value="TreeGrafter"/>
</dbReference>
<feature type="transmembrane region" description="Helical" evidence="12">
    <location>
        <begin position="877"/>
        <end position="895"/>
    </location>
</feature>
<evidence type="ECO:0000256" key="3">
    <source>
        <dbReference type="ARBA" id="ARBA00022553"/>
    </source>
</evidence>
<dbReference type="SMART" id="SM00831">
    <property type="entry name" value="Cation_ATPase_N"/>
    <property type="match status" value="1"/>
</dbReference>
<dbReference type="SFLD" id="SFLDF00027">
    <property type="entry name" value="p-type_atpase"/>
    <property type="match status" value="1"/>
</dbReference>
<dbReference type="Gene3D" id="3.40.50.1000">
    <property type="entry name" value="HAD superfamily/HAD-like"/>
    <property type="match status" value="1"/>
</dbReference>
<evidence type="ECO:0000256" key="2">
    <source>
        <dbReference type="ARBA" id="ARBA00005675"/>
    </source>
</evidence>
<dbReference type="CDD" id="cd02080">
    <property type="entry name" value="P-type_ATPase_cation"/>
    <property type="match status" value="1"/>
</dbReference>
<dbReference type="PRINTS" id="PR00120">
    <property type="entry name" value="HATPASE"/>
</dbReference>
<feature type="region of interest" description="Disordered" evidence="11">
    <location>
        <begin position="1"/>
        <end position="26"/>
    </location>
</feature>
<keyword evidence="3" id="KW-0597">Phosphoprotein</keyword>
<dbReference type="GO" id="GO:0036376">
    <property type="term" value="P:sodium ion export across plasma membrane"/>
    <property type="evidence" value="ECO:0007669"/>
    <property type="project" value="TreeGrafter"/>
</dbReference>
<dbReference type="SUPFAM" id="SSF81660">
    <property type="entry name" value="Metal cation-transporting ATPase, ATP-binding domain N"/>
    <property type="match status" value="1"/>
</dbReference>
<dbReference type="InterPro" id="IPR044492">
    <property type="entry name" value="P_typ_ATPase_HD_dom"/>
</dbReference>
<feature type="transmembrane region" description="Helical" evidence="12">
    <location>
        <begin position="80"/>
        <end position="98"/>
    </location>
</feature>
<evidence type="ECO:0000256" key="6">
    <source>
        <dbReference type="ARBA" id="ARBA00022840"/>
    </source>
</evidence>
<dbReference type="PANTHER" id="PTHR43294:SF20">
    <property type="entry name" value="P-TYPE ATPASE"/>
    <property type="match status" value="1"/>
</dbReference>
<evidence type="ECO:0000256" key="12">
    <source>
        <dbReference type="SAM" id="Phobius"/>
    </source>
</evidence>
<dbReference type="NCBIfam" id="TIGR01494">
    <property type="entry name" value="ATPase_P-type"/>
    <property type="match status" value="2"/>
</dbReference>
<feature type="compositionally biased region" description="Basic and acidic residues" evidence="11">
    <location>
        <begin position="16"/>
        <end position="26"/>
    </location>
</feature>
<dbReference type="PATRIC" id="fig|1400520.3.peg.110"/>
<organism evidence="14 15">
    <name type="scientific">Lactiplantibacillus fabifermentans T30PCM01</name>
    <dbReference type="NCBI Taxonomy" id="1400520"/>
    <lineage>
        <taxon>Bacteria</taxon>
        <taxon>Bacillati</taxon>
        <taxon>Bacillota</taxon>
        <taxon>Bacilli</taxon>
        <taxon>Lactobacillales</taxon>
        <taxon>Lactobacillaceae</taxon>
        <taxon>Lactiplantibacillus</taxon>
    </lineage>
</organism>